<dbReference type="InterPro" id="IPR005144">
    <property type="entry name" value="ATP-cone_dom"/>
</dbReference>
<dbReference type="InterPro" id="IPR013509">
    <property type="entry name" value="RNR_lsu_N"/>
</dbReference>
<dbReference type="NCBIfam" id="TIGR02506">
    <property type="entry name" value="NrdE_NrdA"/>
    <property type="match status" value="1"/>
</dbReference>
<dbReference type="EC" id="1.17.4.1" evidence="3 12"/>
<dbReference type="InterPro" id="IPR013346">
    <property type="entry name" value="NrdE_NrdA_C"/>
</dbReference>
<evidence type="ECO:0000256" key="4">
    <source>
        <dbReference type="ARBA" id="ARBA00022533"/>
    </source>
</evidence>
<evidence type="ECO:0000256" key="10">
    <source>
        <dbReference type="ARBA" id="ARBA00047754"/>
    </source>
</evidence>
<keyword evidence="4" id="KW-0021">Allosteric enzyme</keyword>
<dbReference type="GO" id="GO:0004748">
    <property type="term" value="F:ribonucleoside-diphosphate reductase activity, thioredoxin disulfide as acceptor"/>
    <property type="evidence" value="ECO:0007669"/>
    <property type="project" value="UniProtKB-EC"/>
</dbReference>
<dbReference type="AlphaFoldDB" id="A0A1R2CHZ3"/>
<dbReference type="GO" id="GO:0009263">
    <property type="term" value="P:deoxyribonucleotide biosynthetic process"/>
    <property type="evidence" value="ECO:0007669"/>
    <property type="project" value="UniProtKB-KW"/>
</dbReference>
<proteinExistence type="inferred from homology"/>
<evidence type="ECO:0000256" key="2">
    <source>
        <dbReference type="ARBA" id="ARBA00011771"/>
    </source>
</evidence>
<keyword evidence="5 11" id="KW-0547">Nucleotide-binding</keyword>
<evidence type="ECO:0000313" key="14">
    <source>
        <dbReference type="EMBL" id="OMJ88576.1"/>
    </source>
</evidence>
<accession>A0A1R2CHZ3</accession>
<keyword evidence="7 12" id="KW-0560">Oxidoreductase</keyword>
<evidence type="ECO:0000259" key="13">
    <source>
        <dbReference type="PROSITE" id="PS51161"/>
    </source>
</evidence>
<comment type="catalytic activity">
    <reaction evidence="10 12">
        <text>a 2'-deoxyribonucleoside 5'-diphosphate + [thioredoxin]-disulfide + H2O = a ribonucleoside 5'-diphosphate + [thioredoxin]-dithiol</text>
        <dbReference type="Rhea" id="RHEA:23252"/>
        <dbReference type="Rhea" id="RHEA-COMP:10698"/>
        <dbReference type="Rhea" id="RHEA-COMP:10700"/>
        <dbReference type="ChEBI" id="CHEBI:15377"/>
        <dbReference type="ChEBI" id="CHEBI:29950"/>
        <dbReference type="ChEBI" id="CHEBI:50058"/>
        <dbReference type="ChEBI" id="CHEBI:57930"/>
        <dbReference type="ChEBI" id="CHEBI:73316"/>
        <dbReference type="EC" id="1.17.4.1"/>
    </reaction>
</comment>
<evidence type="ECO:0000313" key="15">
    <source>
        <dbReference type="Proteomes" id="UP000187209"/>
    </source>
</evidence>
<dbReference type="EMBL" id="MPUH01000147">
    <property type="protein sequence ID" value="OMJ88576.1"/>
    <property type="molecule type" value="Genomic_DNA"/>
</dbReference>
<dbReference type="Gene3D" id="3.20.70.20">
    <property type="match status" value="1"/>
</dbReference>
<evidence type="ECO:0000256" key="1">
    <source>
        <dbReference type="ARBA" id="ARBA00010406"/>
    </source>
</evidence>
<comment type="similarity">
    <text evidence="1 12">Belongs to the ribonucleoside diphosphate reductase large chain family.</text>
</comment>
<evidence type="ECO:0000256" key="9">
    <source>
        <dbReference type="ARBA" id="ARBA00024942"/>
    </source>
</evidence>
<dbReference type="PROSITE" id="PS00089">
    <property type="entry name" value="RIBORED_LARGE"/>
    <property type="match status" value="1"/>
</dbReference>
<dbReference type="Pfam" id="PF00317">
    <property type="entry name" value="Ribonuc_red_lgN"/>
    <property type="match status" value="1"/>
</dbReference>
<evidence type="ECO:0000256" key="7">
    <source>
        <dbReference type="ARBA" id="ARBA00023002"/>
    </source>
</evidence>
<name>A0A1R2CHZ3_9CILI</name>
<keyword evidence="6 11" id="KW-0067">ATP-binding</keyword>
<dbReference type="SUPFAM" id="SSF51998">
    <property type="entry name" value="PFL-like glycyl radical enzymes"/>
    <property type="match status" value="1"/>
</dbReference>
<dbReference type="GO" id="GO:0005971">
    <property type="term" value="C:ribonucleoside-diphosphate reductase complex"/>
    <property type="evidence" value="ECO:0007669"/>
    <property type="project" value="TreeGrafter"/>
</dbReference>
<evidence type="ECO:0000256" key="3">
    <source>
        <dbReference type="ARBA" id="ARBA00012274"/>
    </source>
</evidence>
<dbReference type="FunFam" id="3.20.70.20:FF:000010">
    <property type="entry name" value="Ribonucleoside-diphosphate reductase"/>
    <property type="match status" value="1"/>
</dbReference>
<comment type="caution">
    <text evidence="14">The sequence shown here is derived from an EMBL/GenBank/DDBJ whole genome shotgun (WGS) entry which is preliminary data.</text>
</comment>
<keyword evidence="15" id="KW-1185">Reference proteome</keyword>
<gene>
    <name evidence="14" type="ORF">SteCoe_9438</name>
</gene>
<comment type="subunit">
    <text evidence="2">Heterodimer of a large and a small subunit.</text>
</comment>
<reference evidence="14 15" key="1">
    <citation type="submission" date="2016-11" db="EMBL/GenBank/DDBJ databases">
        <title>The macronuclear genome of Stentor coeruleus: a giant cell with tiny introns.</title>
        <authorList>
            <person name="Slabodnick M."/>
            <person name="Ruby J.G."/>
            <person name="Reiff S.B."/>
            <person name="Swart E.C."/>
            <person name="Gosai S."/>
            <person name="Prabakaran S."/>
            <person name="Witkowska E."/>
            <person name="Larue G.E."/>
            <person name="Fisher S."/>
            <person name="Freeman R.M."/>
            <person name="Gunawardena J."/>
            <person name="Chu W."/>
            <person name="Stover N.A."/>
            <person name="Gregory B.D."/>
            <person name="Nowacki M."/>
            <person name="Derisi J."/>
            <person name="Roy S.W."/>
            <person name="Marshall W.F."/>
            <person name="Sood P."/>
        </authorList>
    </citation>
    <scope>NUCLEOTIDE SEQUENCE [LARGE SCALE GENOMIC DNA]</scope>
    <source>
        <strain evidence="14">WM001</strain>
    </source>
</reference>
<evidence type="ECO:0000256" key="11">
    <source>
        <dbReference type="PROSITE-ProRule" id="PRU00492"/>
    </source>
</evidence>
<evidence type="ECO:0000256" key="5">
    <source>
        <dbReference type="ARBA" id="ARBA00022741"/>
    </source>
</evidence>
<dbReference type="InterPro" id="IPR039718">
    <property type="entry name" value="Rrm1"/>
</dbReference>
<dbReference type="Pfam" id="PF02867">
    <property type="entry name" value="Ribonuc_red_lgC"/>
    <property type="match status" value="1"/>
</dbReference>
<dbReference type="CDD" id="cd01679">
    <property type="entry name" value="RNR_I"/>
    <property type="match status" value="1"/>
</dbReference>
<keyword evidence="8 12" id="KW-0215">Deoxyribonucleotide synthesis</keyword>
<dbReference type="GO" id="GO:0005524">
    <property type="term" value="F:ATP binding"/>
    <property type="evidence" value="ECO:0007669"/>
    <property type="project" value="UniProtKB-UniRule"/>
</dbReference>
<dbReference type="Proteomes" id="UP000187209">
    <property type="component" value="Unassembled WGS sequence"/>
</dbReference>
<sequence length="799" mass="90807">MEERFVVKRDGSHQKICSEKIRIRMEKLMDGLNSEFINLNIVVSKVSEGIYDGVHTSQLDSLAAETCAYMTIVHPDYSKLAARLAITNLHKMTKTNFSDVAEDLYHMKDSLGRPAPLISHEVYEFIAQNRSALDAAVDHMRDFTYDFFGFKTLEKSYLLKINGNIVERPQHMLMRVSVGIHYGDLESVLQTYNLMSQKFFTHASPTLFNSGTPCNQMSSCFLLMMQDDSIDGIYETLKQCALISKWAGGIGLSVHNIRATSSYIRGTNGNSNGLVPMLRVFNDTARYVDQGGGKRKGAFAVYLEPWHADIFEFLKLKLNHGKEEHRARDLFYALWIPDLFMKRVEENGDWSLMCPNQCQGLCDVYGEEFDALYTKYEQQGMARKTVKAQALWSAIIDSQIETGTPYMLYKDTANKYSNQKNLGTIKSSNLCTEILEYTSKDEIAVCNLASVALPRYASIDGFNFNELFNVVRVMTLNLNKIIDRNYYPLQECKNSNLRHRPIGLGVQGFADALLIMKFPFESVQAAKLNVEIFETIYFAALSASCELAERDGYYSSYPGSPTSEGILQFDMRKVTPSPRWDWDGLRERIRKFGLRNSLLVAPMPTASTSQILGSNESFEPYTSNIYTRRVLAGEFVCLNPYLVEDLIKLKLWTHDIKNRIIANGGSIQAIHEIPENLRSLYKTVWEIPQKALIDMAIARSPYIDQSQSLNVYIAEPSFGKLTSLHFYCWKKGLKTGMYYLRTRPAADAIKFTVDIDKLLRSSGFNAKDPSDLIYDENLYPEMAHDRKKSDEEPCLSCSG</sequence>
<dbReference type="PANTHER" id="PTHR11573">
    <property type="entry name" value="RIBONUCLEOSIDE-DIPHOSPHATE REDUCTASE LARGE CHAIN"/>
    <property type="match status" value="1"/>
</dbReference>
<protein>
    <recommendedName>
        <fullName evidence="3 12">Ribonucleoside-diphosphate reductase</fullName>
        <ecNumber evidence="3 12">1.17.4.1</ecNumber>
    </recommendedName>
</protein>
<dbReference type="OrthoDB" id="3000483at2759"/>
<evidence type="ECO:0000256" key="8">
    <source>
        <dbReference type="ARBA" id="ARBA00023116"/>
    </source>
</evidence>
<dbReference type="InterPro" id="IPR000788">
    <property type="entry name" value="RNR_lg_C"/>
</dbReference>
<dbReference type="PROSITE" id="PS51161">
    <property type="entry name" value="ATP_CONE"/>
    <property type="match status" value="1"/>
</dbReference>
<comment type="function">
    <text evidence="9 12">Provides the precursors necessary for DNA synthesis. Catalyzes the biosynthesis of deoxyribonucleotides from the corresponding ribonucleotides.</text>
</comment>
<dbReference type="SUPFAM" id="SSF48168">
    <property type="entry name" value="R1 subunit of ribonucleotide reductase, N-terminal domain"/>
    <property type="match status" value="1"/>
</dbReference>
<evidence type="ECO:0000256" key="6">
    <source>
        <dbReference type="ARBA" id="ARBA00022840"/>
    </source>
</evidence>
<dbReference type="InterPro" id="IPR008926">
    <property type="entry name" value="RNR_R1-su_N"/>
</dbReference>
<feature type="domain" description="ATP-cone" evidence="13">
    <location>
        <begin position="4"/>
        <end position="95"/>
    </location>
</feature>
<dbReference type="UniPathway" id="UPA00326"/>
<dbReference type="PANTHER" id="PTHR11573:SF6">
    <property type="entry name" value="RIBONUCLEOSIDE-DIPHOSPHATE REDUCTASE LARGE SUBUNIT"/>
    <property type="match status" value="1"/>
</dbReference>
<organism evidence="14 15">
    <name type="scientific">Stentor coeruleus</name>
    <dbReference type="NCBI Taxonomy" id="5963"/>
    <lineage>
        <taxon>Eukaryota</taxon>
        <taxon>Sar</taxon>
        <taxon>Alveolata</taxon>
        <taxon>Ciliophora</taxon>
        <taxon>Postciliodesmatophora</taxon>
        <taxon>Heterotrichea</taxon>
        <taxon>Heterotrichida</taxon>
        <taxon>Stentoridae</taxon>
        <taxon>Stentor</taxon>
    </lineage>
</organism>
<dbReference type="PRINTS" id="PR01183">
    <property type="entry name" value="RIBORDTASEM1"/>
</dbReference>
<evidence type="ECO:0000256" key="12">
    <source>
        <dbReference type="RuleBase" id="RU003410"/>
    </source>
</evidence>
<dbReference type="Pfam" id="PF03477">
    <property type="entry name" value="ATP-cone"/>
    <property type="match status" value="1"/>
</dbReference>